<dbReference type="AlphaFoldDB" id="A0A7W9G0L1"/>
<sequence>MTSAFRLDHLVCEVARLPEAAEFHWYELDLDRGIPALPPRPTDWTANVIAATRAPAGPDLAVMVRRGLPAGITHLQFEVAGDDAAARELARLAEDRGVTPILARHLPRPPRGPDELRAVAETLAELGGELVKVAHPAPSRPDVEAALAVLSQWPAGRPGLSLTPMGGRQARVAAALWGSRLVYAPLTPTAERMSAHWYRELTTCSTILESPWSI</sequence>
<dbReference type="InterPro" id="IPR013785">
    <property type="entry name" value="Aldolase_TIM"/>
</dbReference>
<protein>
    <submittedName>
        <fullName evidence="1">Uncharacterized protein</fullName>
    </submittedName>
</protein>
<dbReference type="Gene3D" id="3.20.20.70">
    <property type="entry name" value="Aldolase class I"/>
    <property type="match status" value="1"/>
</dbReference>
<accession>A0A7W9G0L1</accession>
<gene>
    <name evidence="1" type="ORF">HD596_001732</name>
</gene>
<keyword evidence="2" id="KW-1185">Reference proteome</keyword>
<reference evidence="1 2" key="1">
    <citation type="submission" date="2020-08" db="EMBL/GenBank/DDBJ databases">
        <title>Sequencing the genomes of 1000 actinobacteria strains.</title>
        <authorList>
            <person name="Klenk H.-P."/>
        </authorList>
    </citation>
    <scope>NUCLEOTIDE SEQUENCE [LARGE SCALE GENOMIC DNA]</scope>
    <source>
        <strain evidence="1 2">DSM 45507</strain>
    </source>
</reference>
<dbReference type="RefSeq" id="WP_185068746.1">
    <property type="nucleotide sequence ID" value="NZ_JACHMB010000001.1"/>
</dbReference>
<organism evidence="1 2">
    <name type="scientific">Nonomuraea jabiensis</name>
    <dbReference type="NCBI Taxonomy" id="882448"/>
    <lineage>
        <taxon>Bacteria</taxon>
        <taxon>Bacillati</taxon>
        <taxon>Actinomycetota</taxon>
        <taxon>Actinomycetes</taxon>
        <taxon>Streptosporangiales</taxon>
        <taxon>Streptosporangiaceae</taxon>
        <taxon>Nonomuraea</taxon>
    </lineage>
</organism>
<proteinExistence type="predicted"/>
<dbReference type="SUPFAM" id="SSF51569">
    <property type="entry name" value="Aldolase"/>
    <property type="match status" value="1"/>
</dbReference>
<comment type="caution">
    <text evidence="1">The sequence shown here is derived from an EMBL/GenBank/DDBJ whole genome shotgun (WGS) entry which is preliminary data.</text>
</comment>
<evidence type="ECO:0000313" key="2">
    <source>
        <dbReference type="Proteomes" id="UP000579153"/>
    </source>
</evidence>
<dbReference type="Proteomes" id="UP000579153">
    <property type="component" value="Unassembled WGS sequence"/>
</dbReference>
<dbReference type="EMBL" id="JACHMB010000001">
    <property type="protein sequence ID" value="MBB5774976.1"/>
    <property type="molecule type" value="Genomic_DNA"/>
</dbReference>
<evidence type="ECO:0000313" key="1">
    <source>
        <dbReference type="EMBL" id="MBB5774976.1"/>
    </source>
</evidence>
<name>A0A7W9G0L1_9ACTN</name>